<keyword evidence="2" id="KW-0238">DNA-binding</keyword>
<dbReference type="InterPro" id="IPR036390">
    <property type="entry name" value="WH_DNA-bd_sf"/>
</dbReference>
<dbReference type="SUPFAM" id="SSF46785">
    <property type="entry name" value="Winged helix' DNA-binding domain"/>
    <property type="match status" value="1"/>
</dbReference>
<dbReference type="EMBL" id="LGFO01000034">
    <property type="protein sequence ID" value="KUK36854.1"/>
    <property type="molecule type" value="Genomic_DNA"/>
</dbReference>
<accession>A0A101FH17</accession>
<dbReference type="Pfam" id="PF00392">
    <property type="entry name" value="GntR"/>
    <property type="match status" value="1"/>
</dbReference>
<dbReference type="GO" id="GO:0003677">
    <property type="term" value="F:DNA binding"/>
    <property type="evidence" value="ECO:0007669"/>
    <property type="project" value="UniProtKB-KW"/>
</dbReference>
<dbReference type="InterPro" id="IPR000524">
    <property type="entry name" value="Tscrpt_reg_HTH_GntR"/>
</dbReference>
<dbReference type="Gene3D" id="3.30.70.1450">
    <property type="entry name" value="Regulator of K+ conductance, C-terminal domain"/>
    <property type="match status" value="1"/>
</dbReference>
<dbReference type="SUPFAM" id="SSF116726">
    <property type="entry name" value="TrkA C-terminal domain-like"/>
    <property type="match status" value="1"/>
</dbReference>
<proteinExistence type="predicted"/>
<evidence type="ECO:0000256" key="2">
    <source>
        <dbReference type="ARBA" id="ARBA00023125"/>
    </source>
</evidence>
<dbReference type="PROSITE" id="PS50949">
    <property type="entry name" value="HTH_GNTR"/>
    <property type="match status" value="1"/>
</dbReference>
<sequence>MSEDTQRRSARYVKIAVDIATRIARGEYREGQRIFGRSYLAGRYNVSPETIRRALAILEERKVVKVQPGIGVIVCSHIAAENYLAEYGQRQILSDIQKQLSTYLEERRKLDLKIIRLTDELLDYTFKMATRFQRIHEFRVEPGSPLIGKNLGETQFRSRTGGTILAIRRDGEEFVSPDANTIIRENDVLTVVAPEEAIMQSKELNLSILTGSPGSPKLTENAE</sequence>
<feature type="domain" description="RCK C-terminal" evidence="5">
    <location>
        <begin position="123"/>
        <end position="207"/>
    </location>
</feature>
<evidence type="ECO:0000256" key="1">
    <source>
        <dbReference type="ARBA" id="ARBA00023015"/>
    </source>
</evidence>
<dbReference type="InterPro" id="IPR036721">
    <property type="entry name" value="RCK_C_sf"/>
</dbReference>
<evidence type="ECO:0000313" key="6">
    <source>
        <dbReference type="EMBL" id="KUK36854.1"/>
    </source>
</evidence>
<gene>
    <name evidence="6" type="ORF">XD66_0444</name>
</gene>
<dbReference type="GO" id="GO:0006813">
    <property type="term" value="P:potassium ion transport"/>
    <property type="evidence" value="ECO:0007669"/>
    <property type="project" value="InterPro"/>
</dbReference>
<evidence type="ECO:0000259" key="5">
    <source>
        <dbReference type="PROSITE" id="PS51202"/>
    </source>
</evidence>
<dbReference type="PANTHER" id="PTHR30445:SF8">
    <property type="entry name" value="K(+)_H(+) ANTIPORTER SUBUNIT KHTT"/>
    <property type="match status" value="1"/>
</dbReference>
<dbReference type="AlphaFoldDB" id="A0A101FH17"/>
<dbReference type="InterPro" id="IPR050144">
    <property type="entry name" value="AAE_transporter"/>
</dbReference>
<dbReference type="Proteomes" id="UP000053326">
    <property type="component" value="Unassembled WGS sequence"/>
</dbReference>
<dbReference type="PROSITE" id="PS51202">
    <property type="entry name" value="RCK_C"/>
    <property type="match status" value="1"/>
</dbReference>
<evidence type="ECO:0000256" key="3">
    <source>
        <dbReference type="ARBA" id="ARBA00023163"/>
    </source>
</evidence>
<name>A0A101FH17_9THEO</name>
<dbReference type="SMART" id="SM00345">
    <property type="entry name" value="HTH_GNTR"/>
    <property type="match status" value="1"/>
</dbReference>
<comment type="caution">
    <text evidence="6">The sequence shown here is derived from an EMBL/GenBank/DDBJ whole genome shotgun (WGS) entry which is preliminary data.</text>
</comment>
<reference evidence="7" key="1">
    <citation type="journal article" date="2015" name="MBio">
        <title>Genome-Resolved Metagenomic Analysis Reveals Roles for Candidate Phyla and Other Microbial Community Members in Biogeochemical Transformations in Oil Reservoirs.</title>
        <authorList>
            <person name="Hu P."/>
            <person name="Tom L."/>
            <person name="Singh A."/>
            <person name="Thomas B.C."/>
            <person name="Baker B.J."/>
            <person name="Piceno Y.M."/>
            <person name="Andersen G.L."/>
            <person name="Banfield J.F."/>
        </authorList>
    </citation>
    <scope>NUCLEOTIDE SEQUENCE [LARGE SCALE GENOMIC DNA]</scope>
</reference>
<protein>
    <submittedName>
        <fullName evidence="6">Transcriptional regulator GntR family</fullName>
    </submittedName>
</protein>
<dbReference type="PANTHER" id="PTHR30445">
    <property type="entry name" value="K(+)_H(+) ANTIPORTER SUBUNIT KHTT"/>
    <property type="match status" value="1"/>
</dbReference>
<keyword evidence="3" id="KW-0804">Transcription</keyword>
<feature type="domain" description="HTH gntR-type" evidence="4">
    <location>
        <begin position="9"/>
        <end position="77"/>
    </location>
</feature>
<keyword evidence="1" id="KW-0805">Transcription regulation</keyword>
<evidence type="ECO:0000259" key="4">
    <source>
        <dbReference type="PROSITE" id="PS50949"/>
    </source>
</evidence>
<dbReference type="GO" id="GO:0008324">
    <property type="term" value="F:monoatomic cation transmembrane transporter activity"/>
    <property type="evidence" value="ECO:0007669"/>
    <property type="project" value="InterPro"/>
</dbReference>
<dbReference type="InterPro" id="IPR006037">
    <property type="entry name" value="RCK_C"/>
</dbReference>
<dbReference type="InterPro" id="IPR036388">
    <property type="entry name" value="WH-like_DNA-bd_sf"/>
</dbReference>
<dbReference type="Pfam" id="PF02080">
    <property type="entry name" value="TrkA_C"/>
    <property type="match status" value="1"/>
</dbReference>
<evidence type="ECO:0000313" key="7">
    <source>
        <dbReference type="Proteomes" id="UP000053326"/>
    </source>
</evidence>
<dbReference type="Gene3D" id="1.10.10.10">
    <property type="entry name" value="Winged helix-like DNA-binding domain superfamily/Winged helix DNA-binding domain"/>
    <property type="match status" value="1"/>
</dbReference>
<organism evidence="6 7">
    <name type="scientific">Thermacetogenium phaeum</name>
    <dbReference type="NCBI Taxonomy" id="85874"/>
    <lineage>
        <taxon>Bacteria</taxon>
        <taxon>Bacillati</taxon>
        <taxon>Bacillota</taxon>
        <taxon>Clostridia</taxon>
        <taxon>Thermoanaerobacterales</taxon>
        <taxon>Thermoanaerobacteraceae</taxon>
        <taxon>Thermacetogenium</taxon>
    </lineage>
</organism>
<dbReference type="GO" id="GO:0003700">
    <property type="term" value="F:DNA-binding transcription factor activity"/>
    <property type="evidence" value="ECO:0007669"/>
    <property type="project" value="InterPro"/>
</dbReference>